<feature type="domain" description="F-box" evidence="1">
    <location>
        <begin position="11"/>
        <end position="56"/>
    </location>
</feature>
<dbReference type="InterPro" id="IPR036047">
    <property type="entry name" value="F-box-like_dom_sf"/>
</dbReference>
<accession>A0A8R7UKJ5</accession>
<dbReference type="Gene3D" id="1.20.1280.50">
    <property type="match status" value="1"/>
</dbReference>
<dbReference type="AlphaFoldDB" id="A0A8R7UKJ5"/>
<dbReference type="InterPro" id="IPR001810">
    <property type="entry name" value="F-box_dom"/>
</dbReference>
<evidence type="ECO:0000313" key="2">
    <source>
        <dbReference type="EnsemblPlants" id="TuG1812G0500004865.01.T01"/>
    </source>
</evidence>
<dbReference type="EnsemblPlants" id="TuG1812G0500004865.01.T01">
    <property type="protein sequence ID" value="TuG1812G0500004865.01.T01"/>
    <property type="gene ID" value="TuG1812G0500004865.01"/>
</dbReference>
<organism evidence="2 3">
    <name type="scientific">Triticum urartu</name>
    <name type="common">Red wild einkorn</name>
    <name type="synonym">Crithodium urartu</name>
    <dbReference type="NCBI Taxonomy" id="4572"/>
    <lineage>
        <taxon>Eukaryota</taxon>
        <taxon>Viridiplantae</taxon>
        <taxon>Streptophyta</taxon>
        <taxon>Embryophyta</taxon>
        <taxon>Tracheophyta</taxon>
        <taxon>Spermatophyta</taxon>
        <taxon>Magnoliopsida</taxon>
        <taxon>Liliopsida</taxon>
        <taxon>Poales</taxon>
        <taxon>Poaceae</taxon>
        <taxon>BOP clade</taxon>
        <taxon>Pooideae</taxon>
        <taxon>Triticodae</taxon>
        <taxon>Triticeae</taxon>
        <taxon>Triticinae</taxon>
        <taxon>Triticum</taxon>
    </lineage>
</organism>
<evidence type="ECO:0000259" key="1">
    <source>
        <dbReference type="Pfam" id="PF12937"/>
    </source>
</evidence>
<evidence type="ECO:0000313" key="3">
    <source>
        <dbReference type="Proteomes" id="UP000015106"/>
    </source>
</evidence>
<proteinExistence type="predicted"/>
<keyword evidence="3" id="KW-1185">Reference proteome</keyword>
<dbReference type="SUPFAM" id="SSF52047">
    <property type="entry name" value="RNI-like"/>
    <property type="match status" value="1"/>
</dbReference>
<protein>
    <recommendedName>
        <fullName evidence="1">F-box domain-containing protein</fullName>
    </recommendedName>
</protein>
<dbReference type="Pfam" id="PF12937">
    <property type="entry name" value="F-box-like"/>
    <property type="match status" value="1"/>
</dbReference>
<dbReference type="Proteomes" id="UP000015106">
    <property type="component" value="Chromosome 5"/>
</dbReference>
<name>A0A8R7UKJ5_TRIUA</name>
<dbReference type="InterPro" id="IPR032675">
    <property type="entry name" value="LRR_dom_sf"/>
</dbReference>
<dbReference type="PANTHER" id="PTHR38926:SF46">
    <property type="entry name" value="F-BOX DOMAIN-CONTAINING PROTEIN"/>
    <property type="match status" value="1"/>
</dbReference>
<dbReference type="PANTHER" id="PTHR38926">
    <property type="entry name" value="F-BOX DOMAIN CONTAINING PROTEIN, EXPRESSED"/>
    <property type="match status" value="1"/>
</dbReference>
<reference evidence="2" key="3">
    <citation type="submission" date="2022-06" db="UniProtKB">
        <authorList>
            <consortium name="EnsemblPlants"/>
        </authorList>
    </citation>
    <scope>IDENTIFICATION</scope>
</reference>
<reference evidence="2" key="2">
    <citation type="submission" date="2018-03" db="EMBL/GenBank/DDBJ databases">
        <title>The Triticum urartu genome reveals the dynamic nature of wheat genome evolution.</title>
        <authorList>
            <person name="Ling H."/>
            <person name="Ma B."/>
            <person name="Shi X."/>
            <person name="Liu H."/>
            <person name="Dong L."/>
            <person name="Sun H."/>
            <person name="Cao Y."/>
            <person name="Gao Q."/>
            <person name="Zheng S."/>
            <person name="Li Y."/>
            <person name="Yu Y."/>
            <person name="Du H."/>
            <person name="Qi M."/>
            <person name="Li Y."/>
            <person name="Yu H."/>
            <person name="Cui Y."/>
            <person name="Wang N."/>
            <person name="Chen C."/>
            <person name="Wu H."/>
            <person name="Zhao Y."/>
            <person name="Zhang J."/>
            <person name="Li Y."/>
            <person name="Zhou W."/>
            <person name="Zhang B."/>
            <person name="Hu W."/>
            <person name="Eijk M."/>
            <person name="Tang J."/>
            <person name="Witsenboer H."/>
            <person name="Zhao S."/>
            <person name="Li Z."/>
            <person name="Zhang A."/>
            <person name="Wang D."/>
            <person name="Liang C."/>
        </authorList>
    </citation>
    <scope>NUCLEOTIDE SEQUENCE [LARGE SCALE GENOMIC DNA]</scope>
    <source>
        <strain evidence="2">cv. G1812</strain>
    </source>
</reference>
<dbReference type="Gene3D" id="3.80.10.10">
    <property type="entry name" value="Ribonuclease Inhibitor"/>
    <property type="match status" value="1"/>
</dbReference>
<dbReference type="SUPFAM" id="SSF81383">
    <property type="entry name" value="F-box domain"/>
    <property type="match status" value="1"/>
</dbReference>
<reference evidence="3" key="1">
    <citation type="journal article" date="2013" name="Nature">
        <title>Draft genome of the wheat A-genome progenitor Triticum urartu.</title>
        <authorList>
            <person name="Ling H.Q."/>
            <person name="Zhao S."/>
            <person name="Liu D."/>
            <person name="Wang J."/>
            <person name="Sun H."/>
            <person name="Zhang C."/>
            <person name="Fan H."/>
            <person name="Li D."/>
            <person name="Dong L."/>
            <person name="Tao Y."/>
            <person name="Gao C."/>
            <person name="Wu H."/>
            <person name="Li Y."/>
            <person name="Cui Y."/>
            <person name="Guo X."/>
            <person name="Zheng S."/>
            <person name="Wang B."/>
            <person name="Yu K."/>
            <person name="Liang Q."/>
            <person name="Yang W."/>
            <person name="Lou X."/>
            <person name="Chen J."/>
            <person name="Feng M."/>
            <person name="Jian J."/>
            <person name="Zhang X."/>
            <person name="Luo G."/>
            <person name="Jiang Y."/>
            <person name="Liu J."/>
            <person name="Wang Z."/>
            <person name="Sha Y."/>
            <person name="Zhang B."/>
            <person name="Wu H."/>
            <person name="Tang D."/>
            <person name="Shen Q."/>
            <person name="Xue P."/>
            <person name="Zou S."/>
            <person name="Wang X."/>
            <person name="Liu X."/>
            <person name="Wang F."/>
            <person name="Yang Y."/>
            <person name="An X."/>
            <person name="Dong Z."/>
            <person name="Zhang K."/>
            <person name="Zhang X."/>
            <person name="Luo M.C."/>
            <person name="Dvorak J."/>
            <person name="Tong Y."/>
            <person name="Wang J."/>
            <person name="Yang H."/>
            <person name="Li Z."/>
            <person name="Wang D."/>
            <person name="Zhang A."/>
            <person name="Wang J."/>
        </authorList>
    </citation>
    <scope>NUCLEOTIDE SEQUENCE</scope>
    <source>
        <strain evidence="3">cv. G1812</strain>
    </source>
</reference>
<sequence length="165" mass="18253">MDDAAPRARDWSLLPLDVLSSILVRIGAVDVLMGAGLVCRPWLEAAKLPEVWRAVDMDKHEVVFRKCNAVLRAMAKAAVDRSDGQLRSFAGKLFVTNELIKYIVERSPSLTTLRLVSCHDLFLGSVIHESPPLELRSLELYDISLTVGDLTAVLGCCPLLEVLWV</sequence>
<dbReference type="Gramene" id="TuG1812G0500004865.01.T01">
    <property type="protein sequence ID" value="TuG1812G0500004865.01.T01"/>
    <property type="gene ID" value="TuG1812G0500004865.01"/>
</dbReference>